<organism evidence="4 5">
    <name type="scientific">Hallerella porci</name>
    <dbReference type="NCBI Taxonomy" id="1945871"/>
    <lineage>
        <taxon>Bacteria</taxon>
        <taxon>Pseudomonadati</taxon>
        <taxon>Fibrobacterota</taxon>
        <taxon>Fibrobacteria</taxon>
        <taxon>Fibrobacterales</taxon>
        <taxon>Fibrobacteraceae</taxon>
        <taxon>Hallerella</taxon>
    </lineage>
</organism>
<dbReference type="Gene3D" id="3.10.20.300">
    <property type="entry name" value="mk0293 like domain"/>
    <property type="match status" value="1"/>
</dbReference>
<dbReference type="Gene3D" id="3.30.70.1380">
    <property type="entry name" value="Transcriptional regulatory protein pf0864 domain like"/>
    <property type="match status" value="1"/>
</dbReference>
<dbReference type="PANTHER" id="PTHR36566">
    <property type="entry name" value="NICKEL INSERTION PROTEIN-RELATED"/>
    <property type="match status" value="1"/>
</dbReference>
<evidence type="ECO:0000256" key="2">
    <source>
        <dbReference type="HAMAP-Rule" id="MF_01074"/>
    </source>
</evidence>
<comment type="similarity">
    <text evidence="2">Belongs to the LarC family.</text>
</comment>
<feature type="compositionally biased region" description="Basic and acidic residues" evidence="3">
    <location>
        <begin position="79"/>
        <end position="95"/>
    </location>
</feature>
<keyword evidence="1 2" id="KW-0533">Nickel</keyword>
<evidence type="ECO:0000256" key="3">
    <source>
        <dbReference type="SAM" id="MobiDB-lite"/>
    </source>
</evidence>
<dbReference type="PANTHER" id="PTHR36566:SF1">
    <property type="entry name" value="PYRIDINIUM-3,5-BISTHIOCARBOXYLIC ACID MONONUCLEOTIDE NICKEL INSERTION PROTEIN"/>
    <property type="match status" value="1"/>
</dbReference>
<sequence length="422" mass="46661">MFKILYLDGSCGISGDMTVASLLDLGGNLDKLNEAIESLHLDGVHIHATRGTSYSIAGLNFEVHVHEHSADDIESHEEGYVEHHHEHSHENIDGHSHHHHEHRHLSEVFEIIDRGNLNEHAKKIAHRIFEIIAIAEAKAHGVSKDEVHFHEVGAIDSIVDIVSAAVLIDDLGITDCVVTGLCEGSGFVTTQHGNLPIPVPAVSNIAEAAGIALHITETKGEMVTPTGIAIVAAIRTRETLPEGYKILKSGIGLGKRDFHHANFLRAQIIEELPHAGNDPKNCHVYILESNIDDSTPEELGYAMDKLFEAGARDVHFMPCFMKKSRPGVILRAIVDDANLHAVERALFKHTSTIGYRRIPVERNCMSREMQELETPFGKVRLKKSTFEDIKKVKLEFDDLKEIAEKTGLSISEIKSKILAEKS</sequence>
<dbReference type="InterPro" id="IPR002822">
    <property type="entry name" value="Ni_insertion"/>
</dbReference>
<dbReference type="EMBL" id="QGHD01000010">
    <property type="protein sequence ID" value="PWL01904.1"/>
    <property type="molecule type" value="Genomic_DNA"/>
</dbReference>
<protein>
    <recommendedName>
        <fullName evidence="2">Putative nickel insertion protein</fullName>
    </recommendedName>
</protein>
<proteinExistence type="inferred from homology"/>
<dbReference type="Proteomes" id="UP000245523">
    <property type="component" value="Unassembled WGS sequence"/>
</dbReference>
<keyword evidence="2" id="KW-0456">Lyase</keyword>
<evidence type="ECO:0000313" key="4">
    <source>
        <dbReference type="EMBL" id="PWL01904.1"/>
    </source>
</evidence>
<dbReference type="RefSeq" id="WP_106198566.1">
    <property type="nucleotide sequence ID" value="NZ_QGHD01000010.1"/>
</dbReference>
<dbReference type="Pfam" id="PF01969">
    <property type="entry name" value="Ni_insertion"/>
    <property type="match status" value="1"/>
</dbReference>
<accession>A0ABX5LNX8</accession>
<dbReference type="NCBIfam" id="TIGR00299">
    <property type="entry name" value="nickel pincer cofactor biosynthesis protein LarC"/>
    <property type="match status" value="1"/>
</dbReference>
<comment type="caution">
    <text evidence="4">The sequence shown here is derived from an EMBL/GenBank/DDBJ whole genome shotgun (WGS) entry which is preliminary data.</text>
</comment>
<keyword evidence="5" id="KW-1185">Reference proteome</keyword>
<gene>
    <name evidence="4" type="ORF">B0H50_11071</name>
</gene>
<evidence type="ECO:0000256" key="1">
    <source>
        <dbReference type="ARBA" id="ARBA00022596"/>
    </source>
</evidence>
<evidence type="ECO:0000313" key="5">
    <source>
        <dbReference type="Proteomes" id="UP000245523"/>
    </source>
</evidence>
<reference evidence="4 5" key="1">
    <citation type="submission" date="2018-05" db="EMBL/GenBank/DDBJ databases">
        <title>Animal gut microbial communities from fecal samples from Wisconsin, USA.</title>
        <authorList>
            <person name="Neumann A."/>
        </authorList>
    </citation>
    <scope>NUCLEOTIDE SEQUENCE [LARGE SCALE GENOMIC DNA]</scope>
    <source>
        <strain evidence="4 5">UWS4</strain>
    </source>
</reference>
<dbReference type="HAMAP" id="MF_01074">
    <property type="entry name" value="LarC"/>
    <property type="match status" value="1"/>
</dbReference>
<name>A0ABX5LNX8_9BACT</name>
<feature type="region of interest" description="Disordered" evidence="3">
    <location>
        <begin position="79"/>
        <end position="99"/>
    </location>
</feature>